<feature type="transmembrane region" description="Helical" evidence="6">
    <location>
        <begin position="81"/>
        <end position="98"/>
    </location>
</feature>
<proteinExistence type="predicted"/>
<name>A0ABQ0YIB3_9NOCA</name>
<feature type="domain" description="O-antigen ligase-related" evidence="7">
    <location>
        <begin position="269"/>
        <end position="429"/>
    </location>
</feature>
<organism evidence="8 9">
    <name type="scientific">Rhodococcus aetherivorans</name>
    <dbReference type="NCBI Taxonomy" id="191292"/>
    <lineage>
        <taxon>Bacteria</taxon>
        <taxon>Bacillati</taxon>
        <taxon>Actinomycetota</taxon>
        <taxon>Actinomycetes</taxon>
        <taxon>Mycobacteriales</taxon>
        <taxon>Nocardiaceae</taxon>
        <taxon>Rhodococcus</taxon>
    </lineage>
</organism>
<evidence type="ECO:0000313" key="8">
    <source>
        <dbReference type="EMBL" id="GES36270.1"/>
    </source>
</evidence>
<reference evidence="8 9" key="1">
    <citation type="journal article" date="2018" name="Biodegradation">
        <title>1,4-Dioxane degradation characteristics of Rhodococcus aetherivorans JCM 14343.</title>
        <authorList>
            <person name="Inoue D."/>
            <person name="Tsunoda T."/>
            <person name="Yamamoto N."/>
            <person name="Ike M."/>
            <person name="Sei K."/>
        </authorList>
    </citation>
    <scope>NUCLEOTIDE SEQUENCE [LARGE SCALE GENOMIC DNA]</scope>
    <source>
        <strain evidence="8 9">JCM 14343</strain>
    </source>
</reference>
<feature type="transmembrane region" description="Helical" evidence="6">
    <location>
        <begin position="136"/>
        <end position="154"/>
    </location>
</feature>
<keyword evidence="4 6" id="KW-0472">Membrane</keyword>
<evidence type="ECO:0000256" key="5">
    <source>
        <dbReference type="SAM" id="MobiDB-lite"/>
    </source>
</evidence>
<feature type="region of interest" description="Disordered" evidence="5">
    <location>
        <begin position="499"/>
        <end position="528"/>
    </location>
</feature>
<evidence type="ECO:0000256" key="3">
    <source>
        <dbReference type="ARBA" id="ARBA00022989"/>
    </source>
</evidence>
<keyword evidence="3 6" id="KW-1133">Transmembrane helix</keyword>
<evidence type="ECO:0000256" key="6">
    <source>
        <dbReference type="SAM" id="Phobius"/>
    </source>
</evidence>
<evidence type="ECO:0000256" key="2">
    <source>
        <dbReference type="ARBA" id="ARBA00022692"/>
    </source>
</evidence>
<protein>
    <recommendedName>
        <fullName evidence="7">O-antigen ligase-related domain-containing protein</fullName>
    </recommendedName>
</protein>
<feature type="transmembrane region" description="Helical" evidence="6">
    <location>
        <begin position="166"/>
        <end position="183"/>
    </location>
</feature>
<dbReference type="Pfam" id="PF04932">
    <property type="entry name" value="Wzy_C"/>
    <property type="match status" value="1"/>
</dbReference>
<feature type="transmembrane region" description="Helical" evidence="6">
    <location>
        <begin position="261"/>
        <end position="277"/>
    </location>
</feature>
<feature type="transmembrane region" description="Helical" evidence="6">
    <location>
        <begin position="413"/>
        <end position="438"/>
    </location>
</feature>
<feature type="transmembrane region" description="Helical" evidence="6">
    <location>
        <begin position="450"/>
        <end position="470"/>
    </location>
</feature>
<dbReference type="EMBL" id="BLAH01000055">
    <property type="protein sequence ID" value="GES36270.1"/>
    <property type="molecule type" value="Genomic_DNA"/>
</dbReference>
<evidence type="ECO:0000259" key="7">
    <source>
        <dbReference type="Pfam" id="PF04932"/>
    </source>
</evidence>
<dbReference type="InterPro" id="IPR007016">
    <property type="entry name" value="O-antigen_ligase-rel_domated"/>
</dbReference>
<keyword evidence="2 6" id="KW-0812">Transmembrane</keyword>
<feature type="transmembrane region" description="Helical" evidence="6">
    <location>
        <begin position="59"/>
        <end position="76"/>
    </location>
</feature>
<keyword evidence="9" id="KW-1185">Reference proteome</keyword>
<feature type="transmembrane region" description="Helical" evidence="6">
    <location>
        <begin position="104"/>
        <end position="124"/>
    </location>
</feature>
<feature type="transmembrane region" description="Helical" evidence="6">
    <location>
        <begin position="283"/>
        <end position="302"/>
    </location>
</feature>
<feature type="transmembrane region" description="Helical" evidence="6">
    <location>
        <begin position="476"/>
        <end position="494"/>
    </location>
</feature>
<accession>A0ABQ0YIB3</accession>
<dbReference type="Proteomes" id="UP000325466">
    <property type="component" value="Unassembled WGS sequence"/>
</dbReference>
<evidence type="ECO:0000313" key="9">
    <source>
        <dbReference type="Proteomes" id="UP000325466"/>
    </source>
</evidence>
<feature type="transmembrane region" description="Helical" evidence="6">
    <location>
        <begin position="236"/>
        <end position="254"/>
    </location>
</feature>
<evidence type="ECO:0000256" key="4">
    <source>
        <dbReference type="ARBA" id="ARBA00023136"/>
    </source>
</evidence>
<feature type="transmembrane region" description="Helical" evidence="6">
    <location>
        <begin position="309"/>
        <end position="328"/>
    </location>
</feature>
<gene>
    <name evidence="8" type="ORF">RAJCM14343_1521</name>
</gene>
<comment type="subcellular location">
    <subcellularLocation>
        <location evidence="1">Membrane</location>
        <topology evidence="1">Multi-pass membrane protein</topology>
    </subcellularLocation>
</comment>
<comment type="caution">
    <text evidence="8">The sequence shown here is derived from an EMBL/GenBank/DDBJ whole genome shotgun (WGS) entry which is preliminary data.</text>
</comment>
<feature type="transmembrane region" description="Helical" evidence="6">
    <location>
        <begin position="195"/>
        <end position="216"/>
    </location>
</feature>
<evidence type="ECO:0000256" key="1">
    <source>
        <dbReference type="ARBA" id="ARBA00004141"/>
    </source>
</evidence>
<sequence length="528" mass="55192">MPVVPDSSAHYRSRTRAIVESSRPRMGANLPTERVRVGVLGATLATAATFLGYTAASNSTLVGIVLLAVVGAAIFVYRPDWLAPATIVLGCAALPAGLTPSFSLGGFTFPAYEIALFAALMAALRISINRWTKFNLSLLATWLLIGVGSATLTGNLSVHTIGDLRNLGQLFMALVVAATVINTPVAERCAVVMKWVLWGSVVLILTASTAGIALAGRSEQAALVGESAEATRYLTAATYPALATLCICVALAVLGTVPFRVTWSWTLPSILILFLAFSRNHILGIAITVIAALVALRSLNAAFAATARIVLGGTTIGAIAFLAASPAMSDLPGMKWVTVQVNSYSARVVEGINSDTLQRDPSALFRQEENDLLRQSVYEAPVFGHGFGYAYKPPAGGRGTWMFEQAPYYAHNFYLWATAKTGIVGLILFGAATVIPVLIPILRTGSSSRLASGISAAALGFLAISFVAPMPLGSPTAAILGAMVGCVCGLQRAGNWSKTTSFRNPSQGGSGDALCVRQPEPVQSSGQS</sequence>